<reference evidence="2" key="1">
    <citation type="journal article" date="2015" name="PLoS ONE">
        <title>An Insight into the Sialome of the Lone Star Tick, Amblyomma americanum, with a Glimpse on Its Time Dependent Gene Expression.</title>
        <authorList>
            <person name="Karim S."/>
            <person name="Ribeiro J.M."/>
        </authorList>
    </citation>
    <scope>NUCLEOTIDE SEQUENCE</scope>
    <source>
        <tissue evidence="2">Salivary gland</tissue>
    </source>
</reference>
<name>A0A0C9QYG6_AMBAM</name>
<evidence type="ECO:0000313" key="2">
    <source>
        <dbReference type="EMBL" id="JAG89810.1"/>
    </source>
</evidence>
<proteinExistence type="evidence at transcript level"/>
<evidence type="ECO:0000256" key="1">
    <source>
        <dbReference type="SAM" id="MobiDB-lite"/>
    </source>
</evidence>
<accession>A0A0C9QYG6</accession>
<sequence length="83" mass="9228">KFSSPPVKPSPSSQEEKRVIFALSKNKAQDPREYFEILKNSPEIPFDASKRPVQGVLKARLSLSSNAPASSCSKKRSRASDFF</sequence>
<dbReference type="EMBL" id="GBZX01002930">
    <property type="protein sequence ID" value="JAG89810.1"/>
    <property type="molecule type" value="mRNA"/>
</dbReference>
<feature type="non-terminal residue" evidence="2">
    <location>
        <position position="1"/>
    </location>
</feature>
<protein>
    <submittedName>
        <fullName evidence="2">Uncharacterized protein</fullName>
    </submittedName>
</protein>
<feature type="region of interest" description="Disordered" evidence="1">
    <location>
        <begin position="64"/>
        <end position="83"/>
    </location>
</feature>
<organism evidence="2">
    <name type="scientific">Amblyomma americanum</name>
    <name type="common">Lone star tick</name>
    <dbReference type="NCBI Taxonomy" id="6943"/>
    <lineage>
        <taxon>Eukaryota</taxon>
        <taxon>Metazoa</taxon>
        <taxon>Ecdysozoa</taxon>
        <taxon>Arthropoda</taxon>
        <taxon>Chelicerata</taxon>
        <taxon>Arachnida</taxon>
        <taxon>Acari</taxon>
        <taxon>Parasitiformes</taxon>
        <taxon>Ixodida</taxon>
        <taxon>Ixodoidea</taxon>
        <taxon>Ixodidae</taxon>
        <taxon>Amblyomminae</taxon>
        <taxon>Amblyomma</taxon>
    </lineage>
</organism>
<dbReference type="AlphaFoldDB" id="A0A0C9QYG6"/>